<sequence length="194" mass="21383">MVVMHWVRAASLLFHFCSVWLPLRWRRPPRCLPLPLLPPPLPWPLPRFLPSVSFSPSASMTIVFGSVGPPPVRAVFCAGGLESLPDLPDPREEPAPTLHGARGLAAVDGPSRPTAPSSPGLAAPAVIAFRWRSWDQQRCTRSCDPGRLCTCRGRDPRAIWQKALDRWSSAGRRRRLSGQTARLTKLSEPLVCST</sequence>
<name>A0ABN9QRI6_9DINO</name>
<accession>A0ABN9QRI6</accession>
<keyword evidence="2" id="KW-0732">Signal</keyword>
<dbReference type="EMBL" id="CAUYUJ010004269">
    <property type="protein sequence ID" value="CAK0808834.1"/>
    <property type="molecule type" value="Genomic_DNA"/>
</dbReference>
<keyword evidence="4" id="KW-1185">Reference proteome</keyword>
<protein>
    <recommendedName>
        <fullName evidence="5">Secreted protein</fullName>
    </recommendedName>
</protein>
<organism evidence="3 4">
    <name type="scientific">Prorocentrum cordatum</name>
    <dbReference type="NCBI Taxonomy" id="2364126"/>
    <lineage>
        <taxon>Eukaryota</taxon>
        <taxon>Sar</taxon>
        <taxon>Alveolata</taxon>
        <taxon>Dinophyceae</taxon>
        <taxon>Prorocentrales</taxon>
        <taxon>Prorocentraceae</taxon>
        <taxon>Prorocentrum</taxon>
    </lineage>
</organism>
<comment type="caution">
    <text evidence="3">The sequence shown here is derived from an EMBL/GenBank/DDBJ whole genome shotgun (WGS) entry which is preliminary data.</text>
</comment>
<gene>
    <name evidence="3" type="ORF">PCOR1329_LOCUS14298</name>
</gene>
<feature type="region of interest" description="Disordered" evidence="1">
    <location>
        <begin position="87"/>
        <end position="120"/>
    </location>
</feature>
<proteinExistence type="predicted"/>
<feature type="chain" id="PRO_5047361562" description="Secreted protein" evidence="2">
    <location>
        <begin position="26"/>
        <end position="194"/>
    </location>
</feature>
<feature type="signal peptide" evidence="2">
    <location>
        <begin position="1"/>
        <end position="25"/>
    </location>
</feature>
<dbReference type="Proteomes" id="UP001189429">
    <property type="component" value="Unassembled WGS sequence"/>
</dbReference>
<reference evidence="3" key="1">
    <citation type="submission" date="2023-10" db="EMBL/GenBank/DDBJ databases">
        <authorList>
            <person name="Chen Y."/>
            <person name="Shah S."/>
            <person name="Dougan E. K."/>
            <person name="Thang M."/>
            <person name="Chan C."/>
        </authorList>
    </citation>
    <scope>NUCLEOTIDE SEQUENCE [LARGE SCALE GENOMIC DNA]</scope>
</reference>
<evidence type="ECO:0000313" key="4">
    <source>
        <dbReference type="Proteomes" id="UP001189429"/>
    </source>
</evidence>
<evidence type="ECO:0000256" key="1">
    <source>
        <dbReference type="SAM" id="MobiDB-lite"/>
    </source>
</evidence>
<evidence type="ECO:0000256" key="2">
    <source>
        <dbReference type="SAM" id="SignalP"/>
    </source>
</evidence>
<evidence type="ECO:0008006" key="5">
    <source>
        <dbReference type="Google" id="ProtNLM"/>
    </source>
</evidence>
<evidence type="ECO:0000313" key="3">
    <source>
        <dbReference type="EMBL" id="CAK0808834.1"/>
    </source>
</evidence>